<keyword evidence="3 5" id="KW-1133">Transmembrane helix</keyword>
<name>A0AAW0Q172_9GOBI</name>
<dbReference type="PANTHER" id="PTHR16002:SF6">
    <property type="entry name" value="INSULIN-LIKE GROWTH FACTOR-BINDING PROTEIN 3 RECEPTOR"/>
    <property type="match status" value="1"/>
</dbReference>
<dbReference type="EMBL" id="JBBPFD010000003">
    <property type="protein sequence ID" value="KAK7934078.1"/>
    <property type="molecule type" value="Genomic_DNA"/>
</dbReference>
<reference evidence="8" key="1">
    <citation type="submission" date="2024-04" db="EMBL/GenBank/DDBJ databases">
        <title>Salinicola lusitanus LLJ914,a marine bacterium isolated from the Okinawa Trough.</title>
        <authorList>
            <person name="Li J."/>
        </authorList>
    </citation>
    <scope>NUCLEOTIDE SEQUENCE [LARGE SCALE GENOMIC DNA]</scope>
</reference>
<evidence type="ECO:0000256" key="1">
    <source>
        <dbReference type="ARBA" id="ARBA00004370"/>
    </source>
</evidence>
<evidence type="ECO:0000313" key="8">
    <source>
        <dbReference type="Proteomes" id="UP001460270"/>
    </source>
</evidence>
<feature type="transmembrane region" description="Helical" evidence="5">
    <location>
        <begin position="21"/>
        <end position="42"/>
    </location>
</feature>
<protein>
    <recommendedName>
        <fullName evidence="6">TMEM248/TMEM219 domain-containing protein</fullName>
    </recommendedName>
</protein>
<gene>
    <name evidence="7" type="ORF">WMY93_004974</name>
</gene>
<organism evidence="7 8">
    <name type="scientific">Mugilogobius chulae</name>
    <name type="common">yellowstripe goby</name>
    <dbReference type="NCBI Taxonomy" id="88201"/>
    <lineage>
        <taxon>Eukaryota</taxon>
        <taxon>Metazoa</taxon>
        <taxon>Chordata</taxon>
        <taxon>Craniata</taxon>
        <taxon>Vertebrata</taxon>
        <taxon>Euteleostomi</taxon>
        <taxon>Actinopterygii</taxon>
        <taxon>Neopterygii</taxon>
        <taxon>Teleostei</taxon>
        <taxon>Neoteleostei</taxon>
        <taxon>Acanthomorphata</taxon>
        <taxon>Gobiaria</taxon>
        <taxon>Gobiiformes</taxon>
        <taxon>Gobioidei</taxon>
        <taxon>Gobiidae</taxon>
        <taxon>Gobionellinae</taxon>
        <taxon>Mugilogobius</taxon>
    </lineage>
</organism>
<evidence type="ECO:0000256" key="3">
    <source>
        <dbReference type="ARBA" id="ARBA00022989"/>
    </source>
</evidence>
<evidence type="ECO:0000256" key="2">
    <source>
        <dbReference type="ARBA" id="ARBA00022692"/>
    </source>
</evidence>
<evidence type="ECO:0000259" key="6">
    <source>
        <dbReference type="Pfam" id="PF14940"/>
    </source>
</evidence>
<dbReference type="Pfam" id="PF14940">
    <property type="entry name" value="TMEM219"/>
    <property type="match status" value="1"/>
</dbReference>
<comment type="subcellular location">
    <subcellularLocation>
        <location evidence="1">Membrane</location>
    </subcellularLocation>
</comment>
<sequence>MVLWKLITNLKDYVANKPPGVTFFLCLLTLAISFMFLSFYSYGHILPNPDMVKDWNHLLSSIAQYHLCEENRDDTFNATIDFAAKESYACLTIKAPSHQLSIMSPLPPACPQNVINKQVPVIYTEAKKMMTVEEKCYSLEAIYDPTLQVMLTKEDQLVAVWHLLEVALLLLGVCLIFCLSVSLTHSPNPNSPRKEQLLHLEPLVYN</sequence>
<dbReference type="GO" id="GO:0016020">
    <property type="term" value="C:membrane"/>
    <property type="evidence" value="ECO:0007669"/>
    <property type="project" value="UniProtKB-SubCell"/>
</dbReference>
<evidence type="ECO:0000256" key="4">
    <source>
        <dbReference type="ARBA" id="ARBA00023136"/>
    </source>
</evidence>
<dbReference type="AlphaFoldDB" id="A0AAW0Q172"/>
<feature type="transmembrane region" description="Helical" evidence="5">
    <location>
        <begin position="159"/>
        <end position="184"/>
    </location>
</feature>
<dbReference type="Proteomes" id="UP001460270">
    <property type="component" value="Unassembled WGS sequence"/>
</dbReference>
<evidence type="ECO:0000313" key="7">
    <source>
        <dbReference type="EMBL" id="KAK7934078.1"/>
    </source>
</evidence>
<dbReference type="PANTHER" id="PTHR16002">
    <property type="entry name" value="TRANSMEMBRANE PROTEIN 248-LIKE"/>
    <property type="match status" value="1"/>
</dbReference>
<evidence type="ECO:0000256" key="5">
    <source>
        <dbReference type="SAM" id="Phobius"/>
    </source>
</evidence>
<keyword evidence="2 5" id="KW-0812">Transmembrane</keyword>
<dbReference type="InterPro" id="IPR039493">
    <property type="entry name" value="TMEM248/TMEM219"/>
</dbReference>
<proteinExistence type="predicted"/>
<comment type="caution">
    <text evidence="7">The sequence shown here is derived from an EMBL/GenBank/DDBJ whole genome shotgun (WGS) entry which is preliminary data.</text>
</comment>
<accession>A0AAW0Q172</accession>
<dbReference type="InterPro" id="IPR039587">
    <property type="entry name" value="TMEM248/TMEM219_dom"/>
</dbReference>
<keyword evidence="4 5" id="KW-0472">Membrane</keyword>
<keyword evidence="8" id="KW-1185">Reference proteome</keyword>
<feature type="domain" description="TMEM248/TMEM219" evidence="6">
    <location>
        <begin position="10"/>
        <end position="74"/>
    </location>
</feature>